<dbReference type="VEuPathDB" id="TrichDB:TRFO_13231"/>
<evidence type="ECO:0000313" key="2">
    <source>
        <dbReference type="EMBL" id="OHT16380.1"/>
    </source>
</evidence>
<keyword evidence="3" id="KW-1185">Reference proteome</keyword>
<dbReference type="AlphaFoldDB" id="A0A1J4L327"/>
<organism evidence="2 3">
    <name type="scientific">Tritrichomonas foetus</name>
    <dbReference type="NCBI Taxonomy" id="1144522"/>
    <lineage>
        <taxon>Eukaryota</taxon>
        <taxon>Metamonada</taxon>
        <taxon>Parabasalia</taxon>
        <taxon>Tritrichomonadida</taxon>
        <taxon>Tritrichomonadidae</taxon>
        <taxon>Tritrichomonas</taxon>
    </lineage>
</organism>
<dbReference type="OrthoDB" id="10596025at2759"/>
<dbReference type="EMBL" id="MLAK01000112">
    <property type="protein sequence ID" value="OHT16380.1"/>
    <property type="molecule type" value="Genomic_DNA"/>
</dbReference>
<sequence length="382" mass="43364">MFSPKYHGTTFDVIYGTTEAQLRDNNRYHLVTSLDRFDLISDDWKEKTMTFYPSDIDGNSFKKSKTWLSVYTKSNGTIYLDARPNPSDKLCEALTPILNIPNPEIRFLALPCILPSFNFSDQRGTMMLHKCIMEQSSQILTSFHAQLENVNTRNISGAFVDLYSCAYRMRYNDNSAHDSANTTQKFSLDIKRYMIKIWCEAVLRAGQSLTSNDQTNDPLYYIIIIASAVDTISTASEGLNLNLSSLLAASQNLKQTQQPNDVKPVLAAVAQLLREVENALDQGYLADPPFDKANLISILNMVIIALSGFIVGIYQYDLDRIAERVVEYTRAIVNQANAEDARKLMNSERQTFLTELLRFLDGGRYDNTFQYVYCVWDLEAGQ</sequence>
<comment type="caution">
    <text evidence="2">The sequence shown here is derived from an EMBL/GenBank/DDBJ whole genome shotgun (WGS) entry which is preliminary data.</text>
</comment>
<protein>
    <submittedName>
        <fullName evidence="2">Uncharacterized protein</fullName>
    </submittedName>
</protein>
<feature type="transmembrane region" description="Helical" evidence="1">
    <location>
        <begin position="295"/>
        <end position="314"/>
    </location>
</feature>
<name>A0A1J4L327_9EUKA</name>
<evidence type="ECO:0000313" key="3">
    <source>
        <dbReference type="Proteomes" id="UP000179807"/>
    </source>
</evidence>
<keyword evidence="1" id="KW-0472">Membrane</keyword>
<accession>A0A1J4L327</accession>
<proteinExistence type="predicted"/>
<keyword evidence="1" id="KW-0812">Transmembrane</keyword>
<dbReference type="RefSeq" id="XP_068369516.1">
    <property type="nucleotide sequence ID" value="XM_068497115.1"/>
</dbReference>
<dbReference type="GeneID" id="94831819"/>
<dbReference type="Proteomes" id="UP000179807">
    <property type="component" value="Unassembled WGS sequence"/>
</dbReference>
<gene>
    <name evidence="2" type="ORF">TRFO_13231</name>
</gene>
<keyword evidence="1" id="KW-1133">Transmembrane helix</keyword>
<reference evidence="2" key="1">
    <citation type="submission" date="2016-10" db="EMBL/GenBank/DDBJ databases">
        <authorList>
            <person name="Benchimol M."/>
            <person name="Almeida L.G."/>
            <person name="Vasconcelos A.T."/>
            <person name="Perreira-Neves A."/>
            <person name="Rosa I.A."/>
            <person name="Tasca T."/>
            <person name="Bogo M.R."/>
            <person name="de Souza W."/>
        </authorList>
    </citation>
    <scope>NUCLEOTIDE SEQUENCE [LARGE SCALE GENOMIC DNA]</scope>
    <source>
        <strain evidence="2">K</strain>
    </source>
</reference>
<evidence type="ECO:0000256" key="1">
    <source>
        <dbReference type="SAM" id="Phobius"/>
    </source>
</evidence>